<dbReference type="GO" id="GO:0022857">
    <property type="term" value="F:transmembrane transporter activity"/>
    <property type="evidence" value="ECO:0007669"/>
    <property type="project" value="TreeGrafter"/>
</dbReference>
<gene>
    <name evidence="9" type="ORF">Aph01nite_47960</name>
</gene>
<evidence type="ECO:0000256" key="5">
    <source>
        <dbReference type="ARBA" id="ARBA00023136"/>
    </source>
</evidence>
<feature type="transmembrane region" description="Helical" evidence="7">
    <location>
        <begin position="740"/>
        <end position="761"/>
    </location>
</feature>
<proteinExistence type="inferred from homology"/>
<feature type="domain" description="ABC3 transporter permease C-terminal" evidence="8">
    <location>
        <begin position="265"/>
        <end position="372"/>
    </location>
</feature>
<dbReference type="EMBL" id="BOOA01000041">
    <property type="protein sequence ID" value="GIH26486.1"/>
    <property type="molecule type" value="Genomic_DNA"/>
</dbReference>
<keyword evidence="4 7" id="KW-1133">Transmembrane helix</keyword>
<evidence type="ECO:0000256" key="1">
    <source>
        <dbReference type="ARBA" id="ARBA00004651"/>
    </source>
</evidence>
<feature type="transmembrane region" description="Helical" evidence="7">
    <location>
        <begin position="696"/>
        <end position="720"/>
    </location>
</feature>
<dbReference type="GO" id="GO:0005886">
    <property type="term" value="C:plasma membrane"/>
    <property type="evidence" value="ECO:0007669"/>
    <property type="project" value="UniProtKB-SubCell"/>
</dbReference>
<dbReference type="RefSeq" id="WP_204043167.1">
    <property type="nucleotide sequence ID" value="NZ_BOOA01000041.1"/>
</dbReference>
<feature type="transmembrane region" description="Helical" evidence="7">
    <location>
        <begin position="261"/>
        <end position="285"/>
    </location>
</feature>
<feature type="transmembrane region" description="Helical" evidence="7">
    <location>
        <begin position="306"/>
        <end position="335"/>
    </location>
</feature>
<keyword evidence="5 7" id="KW-0472">Membrane</keyword>
<dbReference type="Proteomes" id="UP000640052">
    <property type="component" value="Unassembled WGS sequence"/>
</dbReference>
<feature type="transmembrane region" description="Helical" evidence="7">
    <location>
        <begin position="434"/>
        <end position="455"/>
    </location>
</feature>
<feature type="transmembrane region" description="Helical" evidence="7">
    <location>
        <begin position="648"/>
        <end position="675"/>
    </location>
</feature>
<evidence type="ECO:0000256" key="7">
    <source>
        <dbReference type="SAM" id="Phobius"/>
    </source>
</evidence>
<evidence type="ECO:0000256" key="4">
    <source>
        <dbReference type="ARBA" id="ARBA00022989"/>
    </source>
</evidence>
<comment type="caution">
    <text evidence="9">The sequence shown here is derived from an EMBL/GenBank/DDBJ whole genome shotgun (WGS) entry which is preliminary data.</text>
</comment>
<dbReference type="AlphaFoldDB" id="A0A919QCT7"/>
<evidence type="ECO:0000259" key="8">
    <source>
        <dbReference type="Pfam" id="PF02687"/>
    </source>
</evidence>
<accession>A0A919QCT7</accession>
<dbReference type="PANTHER" id="PTHR30572:SF4">
    <property type="entry name" value="ABC TRANSPORTER PERMEASE YTRF"/>
    <property type="match status" value="1"/>
</dbReference>
<keyword evidence="3 7" id="KW-0812">Transmembrane</keyword>
<protein>
    <recommendedName>
        <fullName evidence="8">ABC3 transporter permease C-terminal domain-containing protein</fullName>
    </recommendedName>
</protein>
<keyword evidence="10" id="KW-1185">Reference proteome</keyword>
<dbReference type="InterPro" id="IPR050250">
    <property type="entry name" value="Macrolide_Exporter_MacB"/>
</dbReference>
<dbReference type="InterPro" id="IPR003838">
    <property type="entry name" value="ABC3_permease_C"/>
</dbReference>
<evidence type="ECO:0000313" key="9">
    <source>
        <dbReference type="EMBL" id="GIH26486.1"/>
    </source>
</evidence>
<reference evidence="9" key="1">
    <citation type="submission" date="2021-01" db="EMBL/GenBank/DDBJ databases">
        <title>Whole genome shotgun sequence of Acrocarpospora phusangensis NBRC 108782.</title>
        <authorList>
            <person name="Komaki H."/>
            <person name="Tamura T."/>
        </authorList>
    </citation>
    <scope>NUCLEOTIDE SEQUENCE</scope>
    <source>
        <strain evidence="9">NBRC 108782</strain>
    </source>
</reference>
<dbReference type="Pfam" id="PF02687">
    <property type="entry name" value="FtsX"/>
    <property type="match status" value="2"/>
</dbReference>
<feature type="domain" description="ABC3 transporter permease C-terminal" evidence="8">
    <location>
        <begin position="654"/>
        <end position="766"/>
    </location>
</feature>
<evidence type="ECO:0000256" key="2">
    <source>
        <dbReference type="ARBA" id="ARBA00022475"/>
    </source>
</evidence>
<feature type="transmembrane region" description="Helical" evidence="7">
    <location>
        <begin position="355"/>
        <end position="375"/>
    </location>
</feature>
<sequence>MTSTLAPLWAWLRLDLRRRIRALVLLGLLVAVGSGTVMSAAAGARRADSAMDRLLAATLPAHAMVQPNRPGFDWDAVRRLPGVAAVGTFLLSDLTLEGLPGAALSYPSLDPTFMTTMERPAVVAGRLPDNTRADEAVATEMFLEANGVKLGDTVVAGFGEGRAAAGLRQPLRVVGVIRTPALLTYPELVTTTAFAQRYRTALMESSGGIANAIVRLTGGPAALPQFRTAFAELTGRDDIEIQDLAEVAENRARANTFEAGILAGMALAALVCALALIGQAVARYASDSVDDLAVLRVLGLTPRQAVLTAAAGPGIAATGGLAVGVAAALAVSPLFPIGGARTVEPDPGVSADLAVFAAVAVAVLLLVAAVAAIAVRPSLVAGVGRPYPDRRSTPRSALVKLVERAGLPVPIGLGVRFALEPGNRGLAAVPTRPALAGAVVGVLGVVAALTFRAGAVDAVAEPARFGQTFQLMSMTGWDGEELAPVPADAIARDPGVLAAVDTRVGVASAGATSVTLYTYEPVSRPFPVVALAGRMPTAPDEIALAPGSARKAGASVGSVLPLKARAAGKLTVTGIVFVPEGPHNRYAEGGWITGDGYRRLFPDDFFKFHMVLLTLREGTDRAAVSARLGLELHPAMVPAQVAQIDNILVLPLALGVFLALLALGVNAHTLATGVHRRRHDIAVMRALGLTPRQCRQAILTQGLTFAAIGLLFGVPLGLALGRTLWRVVSDITPLWYAPPIALGIALVTVPSVLVLGALLAVRPTRRVTRYSVGDCLRTT</sequence>
<evidence type="ECO:0000256" key="3">
    <source>
        <dbReference type="ARBA" id="ARBA00022692"/>
    </source>
</evidence>
<comment type="subcellular location">
    <subcellularLocation>
        <location evidence="1">Cell membrane</location>
        <topology evidence="1">Multi-pass membrane protein</topology>
    </subcellularLocation>
</comment>
<evidence type="ECO:0000256" key="6">
    <source>
        <dbReference type="ARBA" id="ARBA00038076"/>
    </source>
</evidence>
<organism evidence="9 10">
    <name type="scientific">Acrocarpospora phusangensis</name>
    <dbReference type="NCBI Taxonomy" id="1070424"/>
    <lineage>
        <taxon>Bacteria</taxon>
        <taxon>Bacillati</taxon>
        <taxon>Actinomycetota</taxon>
        <taxon>Actinomycetes</taxon>
        <taxon>Streptosporangiales</taxon>
        <taxon>Streptosporangiaceae</taxon>
        <taxon>Acrocarpospora</taxon>
    </lineage>
</organism>
<comment type="similarity">
    <text evidence="6">Belongs to the ABC-4 integral membrane protein family.</text>
</comment>
<evidence type="ECO:0000313" key="10">
    <source>
        <dbReference type="Proteomes" id="UP000640052"/>
    </source>
</evidence>
<keyword evidence="2" id="KW-1003">Cell membrane</keyword>
<name>A0A919QCT7_9ACTN</name>
<dbReference type="PANTHER" id="PTHR30572">
    <property type="entry name" value="MEMBRANE COMPONENT OF TRANSPORTER-RELATED"/>
    <property type="match status" value="1"/>
</dbReference>